<organism evidence="4 6">
    <name type="scientific">Bursaphelenchus xylophilus</name>
    <name type="common">Pinewood nematode worm</name>
    <name type="synonym">Aphelenchoides xylophilus</name>
    <dbReference type="NCBI Taxonomy" id="6326"/>
    <lineage>
        <taxon>Eukaryota</taxon>
        <taxon>Metazoa</taxon>
        <taxon>Ecdysozoa</taxon>
        <taxon>Nematoda</taxon>
        <taxon>Chromadorea</taxon>
        <taxon>Rhabditida</taxon>
        <taxon>Tylenchina</taxon>
        <taxon>Tylenchomorpha</taxon>
        <taxon>Aphelenchoidea</taxon>
        <taxon>Aphelenchoididae</taxon>
        <taxon>Bursaphelenchus</taxon>
    </lineage>
</organism>
<dbReference type="EMBL" id="CAJFCV020000005">
    <property type="protein sequence ID" value="CAG9123064.1"/>
    <property type="molecule type" value="Genomic_DNA"/>
</dbReference>
<dbReference type="Proteomes" id="UP000095284">
    <property type="component" value="Unplaced"/>
</dbReference>
<feature type="region of interest" description="Disordered" evidence="1">
    <location>
        <begin position="65"/>
        <end position="93"/>
    </location>
</feature>
<reference evidence="6" key="1">
    <citation type="submission" date="2016-11" db="UniProtKB">
        <authorList>
            <consortium name="WormBaseParasite"/>
        </authorList>
    </citation>
    <scope>IDENTIFICATION</scope>
</reference>
<keyword evidence="5" id="KW-1185">Reference proteome</keyword>
<accession>A0A1I7RSB8</accession>
<dbReference type="EMBL" id="CAJFDI010000005">
    <property type="protein sequence ID" value="CAD5231731.1"/>
    <property type="molecule type" value="Genomic_DNA"/>
</dbReference>
<evidence type="ECO:0000313" key="6">
    <source>
        <dbReference type="WBParaSite" id="BXY_0362200.1"/>
    </source>
</evidence>
<evidence type="ECO:0000313" key="5">
    <source>
        <dbReference type="Proteomes" id="UP000659654"/>
    </source>
</evidence>
<feature type="compositionally biased region" description="Pro residues" evidence="1">
    <location>
        <begin position="79"/>
        <end position="88"/>
    </location>
</feature>
<evidence type="ECO:0000313" key="4">
    <source>
        <dbReference type="Proteomes" id="UP000095284"/>
    </source>
</evidence>
<reference evidence="3" key="2">
    <citation type="submission" date="2020-08" db="EMBL/GenBank/DDBJ databases">
        <authorList>
            <person name="Kikuchi T."/>
        </authorList>
    </citation>
    <scope>NUCLEOTIDE SEQUENCE</scope>
    <source>
        <strain evidence="2">Ka4C1</strain>
    </source>
</reference>
<gene>
    <name evidence="2" type="ORF">BXYJ_LOCUS11827</name>
</gene>
<sequence length="119" mass="13254">MSPLPSRAYILFQASLRSTGSLQQPFFVGKRDLSPGGHETPKDAEFWGQRMTQRGACEGVAEVRARPSSLARGQAGPTFPIPPPPRPFPTSKRPWIIYKRTRSACVAQERRCGLKSKSW</sequence>
<proteinExistence type="predicted"/>
<dbReference type="Proteomes" id="UP000659654">
    <property type="component" value="Unassembled WGS sequence"/>
</dbReference>
<dbReference type="Proteomes" id="UP000582659">
    <property type="component" value="Unassembled WGS sequence"/>
</dbReference>
<dbReference type="AlphaFoldDB" id="A0A1I7RSB8"/>
<dbReference type="WBParaSite" id="BXY_0362200.1">
    <property type="protein sequence ID" value="BXY_0362200.1"/>
    <property type="gene ID" value="BXY_0362200"/>
</dbReference>
<evidence type="ECO:0000256" key="1">
    <source>
        <dbReference type="SAM" id="MobiDB-lite"/>
    </source>
</evidence>
<evidence type="ECO:0000313" key="3">
    <source>
        <dbReference type="EMBL" id="CAG9123064.1"/>
    </source>
</evidence>
<protein>
    <submittedName>
        <fullName evidence="2">(pine wood nematode) hypothetical protein</fullName>
    </submittedName>
</protein>
<evidence type="ECO:0000313" key="2">
    <source>
        <dbReference type="EMBL" id="CAD5231731.1"/>
    </source>
</evidence>
<name>A0A1I7RSB8_BURXY</name>